<dbReference type="InterPro" id="IPR056823">
    <property type="entry name" value="TEN-like_YD-shell"/>
</dbReference>
<dbReference type="Proteomes" id="UP000000742">
    <property type="component" value="Chromosome"/>
</dbReference>
<evidence type="ECO:0000313" key="3">
    <source>
        <dbReference type="EMBL" id="ACJ34862.1"/>
    </source>
</evidence>
<name>B7GLY3_ANOFW</name>
<dbReference type="PATRIC" id="fig|491915.6.peg.2583"/>
<dbReference type="InterPro" id="IPR022385">
    <property type="entry name" value="Rhs_assc_core"/>
</dbReference>
<evidence type="ECO:0000259" key="2">
    <source>
        <dbReference type="Pfam" id="PF25023"/>
    </source>
</evidence>
<dbReference type="Gene3D" id="2.180.10.10">
    <property type="entry name" value="RHS repeat-associated core"/>
    <property type="match status" value="1"/>
</dbReference>
<dbReference type="PANTHER" id="PTHR32305:SF17">
    <property type="entry name" value="TRNA NUCLEASE WAPA"/>
    <property type="match status" value="1"/>
</dbReference>
<sequence>MINESFHLLHDERGHVRTFTTGNGAGATFTYDDRGLVKSLLVGTADGTELLAETYRYDENGNRTKIESPTGEAIVYRYDALDQLVEEQWPDGTKIEYTYDGFGNRTQVVKTKDGQSTTTTADYNAANQLVRFGDETITYDANGNRLEDGQYRYEWNEADQLVSVTRKGESTPFVTYKYDEDGRRIQKNVNGVVTNYHYQGDSLNVLYETDASGNVVRSYIYGENGQLLAMKKGTATYFYHYNAHGDVIALTDAQGNIVARYQYDAWGNILSQSGALVDENPYRYAGYQYDQETGLYYLIARYYHPTHGVFLSLDPDPGDADDILTQNGYTYANNNPVMLVDPDGHWVWLAINAGFAVYDGYKAFKKGGWKAAAIAVGVGLVGGAAFKGVKIAYGAYKLGKFSRTYRLAKKVSKKFGGTLGRTKGDGWKVTIPDGKKPLVVRVMNKGGTRNKPYFRISKDGRGSLTLDGEWSNRRELTHINVSRRSYKQIVRMINKYRGEIR</sequence>
<evidence type="ECO:0000313" key="4">
    <source>
        <dbReference type="Proteomes" id="UP000000742"/>
    </source>
</evidence>
<dbReference type="InterPro" id="IPR006530">
    <property type="entry name" value="YD"/>
</dbReference>
<dbReference type="PANTHER" id="PTHR32305">
    <property type="match status" value="1"/>
</dbReference>
<dbReference type="AlphaFoldDB" id="B7GLY3"/>
<dbReference type="STRING" id="491915.Aflv_2507"/>
<feature type="domain" description="Teneurin-like YD-shell" evidence="2">
    <location>
        <begin position="74"/>
        <end position="337"/>
    </location>
</feature>
<gene>
    <name evidence="3" type="ordered locus">Aflv_2507</name>
</gene>
<dbReference type="KEGG" id="afl:Aflv_2507"/>
<dbReference type="InterPro" id="IPR050708">
    <property type="entry name" value="T6SS_VgrG/RHS"/>
</dbReference>
<dbReference type="Pfam" id="PF25023">
    <property type="entry name" value="TEN_YD-shell"/>
    <property type="match status" value="1"/>
</dbReference>
<reference evidence="3 4" key="1">
    <citation type="journal article" date="2008" name="Genome Biol.">
        <title>Encapsulated in silica: genome, proteome and physiology of the thermophilic bacterium Anoxybacillus flavithermus WK1.</title>
        <authorList>
            <person name="Saw J.H."/>
            <person name="Mountain B.W."/>
            <person name="Feng L."/>
            <person name="Omelchenko M.V."/>
            <person name="Hou S."/>
            <person name="Saito J.A."/>
            <person name="Stott M.B."/>
            <person name="Li D."/>
            <person name="Zhao G."/>
            <person name="Wu J."/>
            <person name="Galperin M.Y."/>
            <person name="Koonin E.V."/>
            <person name="Makarova K.S."/>
            <person name="Wolf Y.I."/>
            <person name="Rigden D.J."/>
            <person name="Dunfield P.F."/>
            <person name="Wang L."/>
            <person name="Alam M."/>
        </authorList>
    </citation>
    <scope>NUCLEOTIDE SEQUENCE [LARGE SCALE GENOMIC DNA]</scope>
    <source>
        <strain evidence="4">DSM 21510 / WK1</strain>
    </source>
</reference>
<dbReference type="eggNOG" id="COG3209">
    <property type="taxonomic scope" value="Bacteria"/>
</dbReference>
<protein>
    <submittedName>
        <fullName evidence="3">Rhs family protein</fullName>
    </submittedName>
</protein>
<dbReference type="HOGENOM" id="CLU_019775_5_1_9"/>
<dbReference type="EMBL" id="CP000922">
    <property type="protein sequence ID" value="ACJ34862.1"/>
    <property type="molecule type" value="Genomic_DNA"/>
</dbReference>
<organism evidence="3 4">
    <name type="scientific">Anoxybacillus flavithermus (strain DSM 21510 / WK1)</name>
    <dbReference type="NCBI Taxonomy" id="491915"/>
    <lineage>
        <taxon>Bacteria</taxon>
        <taxon>Bacillati</taxon>
        <taxon>Bacillota</taxon>
        <taxon>Bacilli</taxon>
        <taxon>Bacillales</taxon>
        <taxon>Anoxybacillaceae</taxon>
        <taxon>Anoxybacillus</taxon>
    </lineage>
</organism>
<dbReference type="NCBIfam" id="TIGR03696">
    <property type="entry name" value="Rhs_assc_core"/>
    <property type="match status" value="1"/>
</dbReference>
<keyword evidence="1" id="KW-0677">Repeat</keyword>
<accession>B7GLY3</accession>
<proteinExistence type="predicted"/>
<evidence type="ECO:0000256" key="1">
    <source>
        <dbReference type="ARBA" id="ARBA00022737"/>
    </source>
</evidence>
<dbReference type="NCBIfam" id="TIGR01643">
    <property type="entry name" value="YD_repeat_2x"/>
    <property type="match status" value="3"/>
</dbReference>